<dbReference type="AlphaFoldDB" id="A0A918SF99"/>
<dbReference type="Pfam" id="PF13304">
    <property type="entry name" value="AAA_21"/>
    <property type="match status" value="1"/>
</dbReference>
<name>A0A918SF99_9FLAO</name>
<proteinExistence type="predicted"/>
<dbReference type="PANTHER" id="PTHR43581:SF2">
    <property type="entry name" value="EXCINUCLEASE ATPASE SUBUNIT"/>
    <property type="match status" value="1"/>
</dbReference>
<dbReference type="GO" id="GO:0016887">
    <property type="term" value="F:ATP hydrolysis activity"/>
    <property type="evidence" value="ECO:0007669"/>
    <property type="project" value="InterPro"/>
</dbReference>
<dbReference type="EMBL" id="BMXB01000007">
    <property type="protein sequence ID" value="GHA38375.1"/>
    <property type="molecule type" value="Genomic_DNA"/>
</dbReference>
<dbReference type="InterPro" id="IPR022532">
    <property type="entry name" value="DUF3696"/>
</dbReference>
<sequence>MIEQIRIENFKSHSKTVLDLSNLNVFTGINGVGKSSVFQSLLLLRQSFEKNVLDQGLELNKPHCEIGSISDAMYQYAKEEFISFSLVSGKSNYTWSFKPETNDLSKTFIPIANKPDGNYQDLHLFSNNFQYLSAARLAPKSSYPNDTLLVETKRQMSIAKGQGELTPHFLSYWGKRLEVKFDDLIHPSENLKDLLNQTTAWEREISPNVNISPISNERSYSLKYSFNKPNDISSTDEFLAENVGFGLSYALPIIVSLLAGEKNSLIIIENPEAHLHPRSQSKLAQLISIAAQNGLQILLETHSDHIINGILVASKRFEREGKGINKEKIKFHHFTRNEEEHSTHSDMIEIRENGKLGKQPKDFFDQADEDLSYLLGF</sequence>
<evidence type="ECO:0000259" key="2">
    <source>
        <dbReference type="Pfam" id="PF13304"/>
    </source>
</evidence>
<dbReference type="SUPFAM" id="SSF52540">
    <property type="entry name" value="P-loop containing nucleoside triphosphate hydrolases"/>
    <property type="match status" value="1"/>
</dbReference>
<dbReference type="InterPro" id="IPR027417">
    <property type="entry name" value="P-loop_NTPase"/>
</dbReference>
<keyword evidence="4" id="KW-1185">Reference proteome</keyword>
<dbReference type="PANTHER" id="PTHR43581">
    <property type="entry name" value="ATP/GTP PHOSPHATASE"/>
    <property type="match status" value="1"/>
</dbReference>
<evidence type="ECO:0008006" key="5">
    <source>
        <dbReference type="Google" id="ProtNLM"/>
    </source>
</evidence>
<dbReference type="Pfam" id="PF12476">
    <property type="entry name" value="DUF3696"/>
    <property type="match status" value="1"/>
</dbReference>
<feature type="domain" description="DUF3696" evidence="1">
    <location>
        <begin position="324"/>
        <end position="372"/>
    </location>
</feature>
<reference evidence="3" key="2">
    <citation type="submission" date="2020-09" db="EMBL/GenBank/DDBJ databases">
        <authorList>
            <person name="Sun Q."/>
            <person name="Kim S."/>
        </authorList>
    </citation>
    <scope>NUCLEOTIDE SEQUENCE</scope>
    <source>
        <strain evidence="3">KCTC 12719</strain>
    </source>
</reference>
<dbReference type="InterPro" id="IPR014592">
    <property type="entry name" value="P-loop_UCP034888"/>
</dbReference>
<comment type="caution">
    <text evidence="3">The sequence shown here is derived from an EMBL/GenBank/DDBJ whole genome shotgun (WGS) entry which is preliminary data.</text>
</comment>
<gene>
    <name evidence="3" type="ORF">GCM10007103_19700</name>
</gene>
<dbReference type="RefSeq" id="WP_189604581.1">
    <property type="nucleotide sequence ID" value="NZ_BMXB01000007.1"/>
</dbReference>
<dbReference type="PIRSF" id="PIRSF034888">
    <property type="entry name" value="P-loop_UCP034888"/>
    <property type="match status" value="1"/>
</dbReference>
<evidence type="ECO:0000313" key="4">
    <source>
        <dbReference type="Proteomes" id="UP000610456"/>
    </source>
</evidence>
<dbReference type="GO" id="GO:0005524">
    <property type="term" value="F:ATP binding"/>
    <property type="evidence" value="ECO:0007669"/>
    <property type="project" value="InterPro"/>
</dbReference>
<dbReference type="InterPro" id="IPR051396">
    <property type="entry name" value="Bact_Antivir_Def_Nuclease"/>
</dbReference>
<reference evidence="3" key="1">
    <citation type="journal article" date="2014" name="Int. J. Syst. Evol. Microbiol.">
        <title>Complete genome sequence of Corynebacterium casei LMG S-19264T (=DSM 44701T), isolated from a smear-ripened cheese.</title>
        <authorList>
            <consortium name="US DOE Joint Genome Institute (JGI-PGF)"/>
            <person name="Walter F."/>
            <person name="Albersmeier A."/>
            <person name="Kalinowski J."/>
            <person name="Ruckert C."/>
        </authorList>
    </citation>
    <scope>NUCLEOTIDE SEQUENCE</scope>
    <source>
        <strain evidence="3">KCTC 12719</strain>
    </source>
</reference>
<organism evidence="3 4">
    <name type="scientific">Salinimicrobium marinum</name>
    <dbReference type="NCBI Taxonomy" id="680283"/>
    <lineage>
        <taxon>Bacteria</taxon>
        <taxon>Pseudomonadati</taxon>
        <taxon>Bacteroidota</taxon>
        <taxon>Flavobacteriia</taxon>
        <taxon>Flavobacteriales</taxon>
        <taxon>Flavobacteriaceae</taxon>
        <taxon>Salinimicrobium</taxon>
    </lineage>
</organism>
<dbReference type="InterPro" id="IPR003959">
    <property type="entry name" value="ATPase_AAA_core"/>
</dbReference>
<protein>
    <recommendedName>
        <fullName evidence="5">ATPase</fullName>
    </recommendedName>
</protein>
<dbReference type="Gene3D" id="3.40.50.300">
    <property type="entry name" value="P-loop containing nucleotide triphosphate hydrolases"/>
    <property type="match status" value="1"/>
</dbReference>
<evidence type="ECO:0000259" key="1">
    <source>
        <dbReference type="Pfam" id="PF12476"/>
    </source>
</evidence>
<evidence type="ECO:0000313" key="3">
    <source>
        <dbReference type="EMBL" id="GHA38375.1"/>
    </source>
</evidence>
<dbReference type="Proteomes" id="UP000610456">
    <property type="component" value="Unassembled WGS sequence"/>
</dbReference>
<accession>A0A918SF99</accession>
<feature type="domain" description="ATPase AAA-type core" evidence="2">
    <location>
        <begin position="23"/>
        <end position="308"/>
    </location>
</feature>